<dbReference type="EnsemblMetazoa" id="Aqu2.1.34022_001">
    <property type="protein sequence ID" value="Aqu2.1.34022_001"/>
    <property type="gene ID" value="Aqu2.1.34022"/>
</dbReference>
<evidence type="ECO:0000313" key="2">
    <source>
        <dbReference type="EnsemblMetazoa" id="Aqu2.1.34022_001"/>
    </source>
</evidence>
<dbReference type="OrthoDB" id="5948010at2759"/>
<feature type="chain" id="PRO_5010874242" evidence="1">
    <location>
        <begin position="22"/>
        <end position="121"/>
    </location>
</feature>
<accession>A0A1X7V389</accession>
<proteinExistence type="predicted"/>
<sequence>MAEYIVILLLVLLSSLILIQQRNLAIMENRKFHHRRRLMLNYFDHFSVRNCPRKGRKRRFWIRPGRTSAWWDNLLNGVMVEEEWKENLRMSRESFNELCDLLGPYIEQQTTHMRRQITVKT</sequence>
<dbReference type="InParanoid" id="A0A1X7V389"/>
<reference evidence="2" key="1">
    <citation type="submission" date="2017-05" db="UniProtKB">
        <authorList>
            <consortium name="EnsemblMetazoa"/>
        </authorList>
    </citation>
    <scope>IDENTIFICATION</scope>
</reference>
<name>A0A1X7V389_AMPQE</name>
<evidence type="ECO:0000256" key="1">
    <source>
        <dbReference type="SAM" id="SignalP"/>
    </source>
</evidence>
<protein>
    <submittedName>
        <fullName evidence="2">Uncharacterized protein</fullName>
    </submittedName>
</protein>
<keyword evidence="1" id="KW-0732">Signal</keyword>
<organism evidence="2">
    <name type="scientific">Amphimedon queenslandica</name>
    <name type="common">Sponge</name>
    <dbReference type="NCBI Taxonomy" id="400682"/>
    <lineage>
        <taxon>Eukaryota</taxon>
        <taxon>Metazoa</taxon>
        <taxon>Porifera</taxon>
        <taxon>Demospongiae</taxon>
        <taxon>Heteroscleromorpha</taxon>
        <taxon>Haplosclerida</taxon>
        <taxon>Niphatidae</taxon>
        <taxon>Amphimedon</taxon>
    </lineage>
</organism>
<feature type="signal peptide" evidence="1">
    <location>
        <begin position="1"/>
        <end position="21"/>
    </location>
</feature>
<dbReference type="AlphaFoldDB" id="A0A1X7V389"/>